<organism evidence="2">
    <name type="scientific">Iconisemion striatum</name>
    <dbReference type="NCBI Taxonomy" id="60296"/>
    <lineage>
        <taxon>Eukaryota</taxon>
        <taxon>Metazoa</taxon>
        <taxon>Chordata</taxon>
        <taxon>Craniata</taxon>
        <taxon>Vertebrata</taxon>
        <taxon>Euteleostomi</taxon>
        <taxon>Actinopterygii</taxon>
        <taxon>Neopterygii</taxon>
        <taxon>Teleostei</taxon>
        <taxon>Neoteleostei</taxon>
        <taxon>Acanthomorphata</taxon>
        <taxon>Ovalentaria</taxon>
        <taxon>Atherinomorphae</taxon>
        <taxon>Cyprinodontiformes</taxon>
        <taxon>Nothobranchiidae</taxon>
        <taxon>Iconisemion</taxon>
    </lineage>
</organism>
<protein>
    <submittedName>
        <fullName evidence="2">Uncharacterized protein</fullName>
    </submittedName>
</protein>
<dbReference type="EMBL" id="HADX01012279">
    <property type="protein sequence ID" value="SBP34511.1"/>
    <property type="molecule type" value="Transcribed_RNA"/>
</dbReference>
<accession>A0A1A7YWG7</accession>
<name>A0A1A7YWG7_9TELE</name>
<proteinExistence type="predicted"/>
<evidence type="ECO:0000313" key="2">
    <source>
        <dbReference type="EMBL" id="SBP34511.1"/>
    </source>
</evidence>
<evidence type="ECO:0000256" key="1">
    <source>
        <dbReference type="SAM" id="MobiDB-lite"/>
    </source>
</evidence>
<feature type="region of interest" description="Disordered" evidence="1">
    <location>
        <begin position="23"/>
        <end position="47"/>
    </location>
</feature>
<sequence length="175" mass="19556">MTAGVKGQTEGGEALQRSLTSHSISANQRESGHQYVPPHPKKTLPHSATFHGHLLHSRSVEKSFYQDMCRSQKQEVLLRETQWRGGVPCPVRHTPLADINSSVQPSCEDQVRTPVHVSGPISPPRCRTQMGRAQNPMFTEHNATRVRQQNRSVSQIKRDTKFRASSSCRVNGAQI</sequence>
<dbReference type="AlphaFoldDB" id="A0A1A7YWG7"/>
<reference evidence="2" key="2">
    <citation type="submission" date="2016-06" db="EMBL/GenBank/DDBJ databases">
        <title>The genome of a short-lived fish provides insights into sex chromosome evolution and the genetic control of aging.</title>
        <authorList>
            <person name="Reichwald K."/>
            <person name="Felder M."/>
            <person name="Petzold A."/>
            <person name="Koch P."/>
            <person name="Groth M."/>
            <person name="Platzer M."/>
        </authorList>
    </citation>
    <scope>NUCLEOTIDE SEQUENCE</scope>
    <source>
        <tissue evidence="2">Brain</tissue>
    </source>
</reference>
<reference evidence="2" key="1">
    <citation type="submission" date="2016-05" db="EMBL/GenBank/DDBJ databases">
        <authorList>
            <person name="Lavstsen T."/>
            <person name="Jespersen J.S."/>
        </authorList>
    </citation>
    <scope>NUCLEOTIDE SEQUENCE</scope>
    <source>
        <tissue evidence="2">Brain</tissue>
    </source>
</reference>
<gene>
    <name evidence="2" type="primary">Nfu_g_1_015523</name>
</gene>